<reference evidence="5" key="1">
    <citation type="submission" date="2016-04" db="UniProtKB">
        <authorList>
            <consortium name="WormBaseParasite"/>
        </authorList>
    </citation>
    <scope>IDENTIFICATION</scope>
</reference>
<accession>A0A158QIR6</accession>
<evidence type="ECO:0000256" key="1">
    <source>
        <dbReference type="ARBA" id="ARBA00022723"/>
    </source>
</evidence>
<dbReference type="AlphaFoldDB" id="A0A158QIR6"/>
<dbReference type="PANTHER" id="PTHR46771">
    <property type="entry name" value="DETERIN"/>
    <property type="match status" value="1"/>
</dbReference>
<protein>
    <submittedName>
        <fullName evidence="5">Baculoviral IAP repeat-containing protein 5</fullName>
    </submittedName>
</protein>
<dbReference type="WBParaSite" id="HNAJ_0001003401-mRNA-1">
    <property type="protein sequence ID" value="HNAJ_0001003401-mRNA-1"/>
    <property type="gene ID" value="HNAJ_0001003401"/>
</dbReference>
<dbReference type="EMBL" id="UZAE01012852">
    <property type="protein sequence ID" value="VDO07016.1"/>
    <property type="molecule type" value="Genomic_DNA"/>
</dbReference>
<dbReference type="Proteomes" id="UP000278807">
    <property type="component" value="Unassembled WGS sequence"/>
</dbReference>
<evidence type="ECO:0000256" key="2">
    <source>
        <dbReference type="ARBA" id="ARBA00022833"/>
    </source>
</evidence>
<evidence type="ECO:0000313" key="3">
    <source>
        <dbReference type="EMBL" id="VDO07016.1"/>
    </source>
</evidence>
<dbReference type="Pfam" id="PF00653">
    <property type="entry name" value="BIR"/>
    <property type="match status" value="1"/>
</dbReference>
<sequence length="170" mass="19531">MSMFLDDPLTLVPGRLVTFKNWPYTGSMDICIPKTLAEAGFIYRPDLSSDATQCFVCHKVFSEWDPKDNPIEKHREMSPECAYVTLAKDYGTYEKAPRKAVIEAECARFHAKFMHHFLTDLEAPKRASYESRLKQLEEALAIFMKENDVKLPLAVVKRTRAAAARKRTLR</sequence>
<evidence type="ECO:0000313" key="4">
    <source>
        <dbReference type="Proteomes" id="UP000278807"/>
    </source>
</evidence>
<dbReference type="InterPro" id="IPR051190">
    <property type="entry name" value="Baculoviral_IAP"/>
</dbReference>
<keyword evidence="2" id="KW-0862">Zinc</keyword>
<dbReference type="InterPro" id="IPR001370">
    <property type="entry name" value="BIR_rpt"/>
</dbReference>
<dbReference type="PROSITE" id="PS50143">
    <property type="entry name" value="BIR_REPEAT_2"/>
    <property type="match status" value="1"/>
</dbReference>
<dbReference type="OrthoDB" id="2196114at2759"/>
<gene>
    <name evidence="3" type="ORF">HNAJ_LOCUS10029</name>
</gene>
<keyword evidence="4" id="KW-1185">Reference proteome</keyword>
<dbReference type="PANTHER" id="PTHR46771:SF5">
    <property type="entry name" value="DETERIN"/>
    <property type="match status" value="1"/>
</dbReference>
<evidence type="ECO:0000313" key="5">
    <source>
        <dbReference type="WBParaSite" id="HNAJ_0001003401-mRNA-1"/>
    </source>
</evidence>
<reference evidence="3 4" key="2">
    <citation type="submission" date="2018-11" db="EMBL/GenBank/DDBJ databases">
        <authorList>
            <consortium name="Pathogen Informatics"/>
        </authorList>
    </citation>
    <scope>NUCLEOTIDE SEQUENCE [LARGE SCALE GENOMIC DNA]</scope>
</reference>
<organism evidence="5">
    <name type="scientific">Rodentolepis nana</name>
    <name type="common">Dwarf tapeworm</name>
    <name type="synonym">Hymenolepis nana</name>
    <dbReference type="NCBI Taxonomy" id="102285"/>
    <lineage>
        <taxon>Eukaryota</taxon>
        <taxon>Metazoa</taxon>
        <taxon>Spiralia</taxon>
        <taxon>Lophotrochozoa</taxon>
        <taxon>Platyhelminthes</taxon>
        <taxon>Cestoda</taxon>
        <taxon>Eucestoda</taxon>
        <taxon>Cyclophyllidea</taxon>
        <taxon>Hymenolepididae</taxon>
        <taxon>Rodentolepis</taxon>
    </lineage>
</organism>
<name>A0A158QIR6_RODNA</name>
<dbReference type="STRING" id="102285.A0A158QIR6"/>
<dbReference type="SUPFAM" id="SSF57924">
    <property type="entry name" value="Inhibitor of apoptosis (IAP) repeat"/>
    <property type="match status" value="1"/>
</dbReference>
<keyword evidence="1" id="KW-0479">Metal-binding</keyword>
<dbReference type="GO" id="GO:0046872">
    <property type="term" value="F:metal ion binding"/>
    <property type="evidence" value="ECO:0007669"/>
    <property type="project" value="UniProtKB-KW"/>
</dbReference>
<proteinExistence type="predicted"/>
<dbReference type="Gene3D" id="1.10.1170.10">
    <property type="entry name" value="Inhibitor Of Apoptosis Protein (2mihbC-IAP-1), Chain A"/>
    <property type="match status" value="1"/>
</dbReference>
<dbReference type="CDD" id="cd00022">
    <property type="entry name" value="BIR"/>
    <property type="match status" value="1"/>
</dbReference>
<dbReference type="SMART" id="SM00238">
    <property type="entry name" value="BIR"/>
    <property type="match status" value="1"/>
</dbReference>